<evidence type="ECO:0000313" key="1">
    <source>
        <dbReference type="EMBL" id="ENI06950.1"/>
    </source>
</evidence>
<dbReference type="OrthoDB" id="3663728at2759"/>
<dbReference type="GeneID" id="25846282"/>
<keyword evidence="2" id="KW-1185">Reference proteome</keyword>
<protein>
    <submittedName>
        <fullName evidence="1">Uncharacterized protein</fullName>
    </submittedName>
</protein>
<name>N4X5K9_COCH4</name>
<dbReference type="AlphaFoldDB" id="N4X5K9"/>
<dbReference type="RefSeq" id="XP_014080859.1">
    <property type="nucleotide sequence ID" value="XM_014225384.1"/>
</dbReference>
<organism evidence="1 2">
    <name type="scientific">Cochliobolus heterostrophus (strain C4 / ATCC 48331 / race T)</name>
    <name type="common">Southern corn leaf blight fungus</name>
    <name type="synonym">Bipolaris maydis</name>
    <dbReference type="NCBI Taxonomy" id="665024"/>
    <lineage>
        <taxon>Eukaryota</taxon>
        <taxon>Fungi</taxon>
        <taxon>Dikarya</taxon>
        <taxon>Ascomycota</taxon>
        <taxon>Pezizomycotina</taxon>
        <taxon>Dothideomycetes</taxon>
        <taxon>Pleosporomycetidae</taxon>
        <taxon>Pleosporales</taxon>
        <taxon>Pleosporineae</taxon>
        <taxon>Pleosporaceae</taxon>
        <taxon>Bipolaris</taxon>
    </lineage>
</organism>
<gene>
    <name evidence="1" type="ORF">COCC4DRAFT_58772</name>
</gene>
<dbReference type="EMBL" id="KB733450">
    <property type="protein sequence ID" value="ENI06950.1"/>
    <property type="molecule type" value="Genomic_DNA"/>
</dbReference>
<sequence>MSGNDACTYGGWEALEKALSSFDSRQSLMVNSPHLLQKSSIDPNCLTEPATAAANRVYTVIKREMQLADNEANPGTSQDTEFSTYLCLATSRYCTERKQLEHRKLILDGLKWRFQMQERFLLAWQEMVKHGLLSMECVMRRISPDAMDSGIVFSIASEIERFEYVQDSINNNDGSERILEGSLCLETWVYIGPMSEEDPLGHVKDVDYVDGIANLFGSLDTSQYYGPMSQDDALDNFDNIEDVDGVDKVVGIELKGPGESKYINYPEGEFSTLTNHQVGLILPHGQFIRAWAMLRAKRYKDVLNASVDMCGTDSWDMDPHFAAMLQELFSQYLVGLVSVYVEQLAKLSLESIS</sequence>
<proteinExistence type="predicted"/>
<reference evidence="2" key="2">
    <citation type="journal article" date="2013" name="PLoS Genet.">
        <title>Comparative genome structure, secondary metabolite, and effector coding capacity across Cochliobolus pathogens.</title>
        <authorList>
            <person name="Condon B.J."/>
            <person name="Leng Y."/>
            <person name="Wu D."/>
            <person name="Bushley K.E."/>
            <person name="Ohm R.A."/>
            <person name="Otillar R."/>
            <person name="Martin J."/>
            <person name="Schackwitz W."/>
            <person name="Grimwood J."/>
            <person name="MohdZainudin N."/>
            <person name="Xue C."/>
            <person name="Wang R."/>
            <person name="Manning V.A."/>
            <person name="Dhillon B."/>
            <person name="Tu Z.J."/>
            <person name="Steffenson B.J."/>
            <person name="Salamov A."/>
            <person name="Sun H."/>
            <person name="Lowry S."/>
            <person name="LaButti K."/>
            <person name="Han J."/>
            <person name="Copeland A."/>
            <person name="Lindquist E."/>
            <person name="Barry K."/>
            <person name="Schmutz J."/>
            <person name="Baker S.E."/>
            <person name="Ciuffetti L.M."/>
            <person name="Grigoriev I.V."/>
            <person name="Zhong S."/>
            <person name="Turgeon B.G."/>
        </authorList>
    </citation>
    <scope>NUCLEOTIDE SEQUENCE [LARGE SCALE GENOMIC DNA]</scope>
    <source>
        <strain evidence="2">C4 / ATCC 48331 / race T</strain>
    </source>
</reference>
<evidence type="ECO:0000313" key="2">
    <source>
        <dbReference type="Proteomes" id="UP000012338"/>
    </source>
</evidence>
<accession>N4X5K9</accession>
<dbReference type="Proteomes" id="UP000012338">
    <property type="component" value="Unassembled WGS sequence"/>
</dbReference>
<reference evidence="1 2" key="1">
    <citation type="journal article" date="2012" name="PLoS Pathog.">
        <title>Diverse lifestyles and strategies of plant pathogenesis encoded in the genomes of eighteen Dothideomycetes fungi.</title>
        <authorList>
            <person name="Ohm R.A."/>
            <person name="Feau N."/>
            <person name="Henrissat B."/>
            <person name="Schoch C.L."/>
            <person name="Horwitz B.A."/>
            <person name="Barry K.W."/>
            <person name="Condon B.J."/>
            <person name="Copeland A.C."/>
            <person name="Dhillon B."/>
            <person name="Glaser F."/>
            <person name="Hesse C.N."/>
            <person name="Kosti I."/>
            <person name="LaButti K."/>
            <person name="Lindquist E.A."/>
            <person name="Lucas S."/>
            <person name="Salamov A.A."/>
            <person name="Bradshaw R.E."/>
            <person name="Ciuffetti L."/>
            <person name="Hamelin R.C."/>
            <person name="Kema G.H.J."/>
            <person name="Lawrence C."/>
            <person name="Scott J.A."/>
            <person name="Spatafora J.W."/>
            <person name="Turgeon B.G."/>
            <person name="de Wit P.J.G.M."/>
            <person name="Zhong S."/>
            <person name="Goodwin S.B."/>
            <person name="Grigoriev I.V."/>
        </authorList>
    </citation>
    <scope>NUCLEOTIDE SEQUENCE [LARGE SCALE GENOMIC DNA]</scope>
    <source>
        <strain evidence="2">C4 / ATCC 48331 / race T</strain>
    </source>
</reference>
<dbReference type="HOGENOM" id="CLU_070103_0_0_1"/>